<dbReference type="SUPFAM" id="SSF82657">
    <property type="entry name" value="BolA-like"/>
    <property type="match status" value="1"/>
</dbReference>
<dbReference type="GO" id="GO:0006879">
    <property type="term" value="P:intracellular iron ion homeostasis"/>
    <property type="evidence" value="ECO:0007669"/>
    <property type="project" value="InterPro"/>
</dbReference>
<dbReference type="AlphaFoldDB" id="A0AAD3CXY2"/>
<dbReference type="GO" id="GO:0051604">
    <property type="term" value="P:protein maturation"/>
    <property type="evidence" value="ECO:0007669"/>
    <property type="project" value="InterPro"/>
</dbReference>
<keyword evidence="3" id="KW-1185">Reference proteome</keyword>
<dbReference type="InterPro" id="IPR036065">
    <property type="entry name" value="BolA-like_sf"/>
</dbReference>
<dbReference type="InterPro" id="IPR045115">
    <property type="entry name" value="BOL2"/>
</dbReference>
<dbReference type="GO" id="GO:0005829">
    <property type="term" value="C:cytosol"/>
    <property type="evidence" value="ECO:0007669"/>
    <property type="project" value="TreeGrafter"/>
</dbReference>
<name>A0AAD3CXY2_9STRA</name>
<comment type="caution">
    <text evidence="2">The sequence shown here is derived from an EMBL/GenBank/DDBJ whole genome shotgun (WGS) entry which is preliminary data.</text>
</comment>
<organism evidence="2 3">
    <name type="scientific">Chaetoceros tenuissimus</name>
    <dbReference type="NCBI Taxonomy" id="426638"/>
    <lineage>
        <taxon>Eukaryota</taxon>
        <taxon>Sar</taxon>
        <taxon>Stramenopiles</taxon>
        <taxon>Ochrophyta</taxon>
        <taxon>Bacillariophyta</taxon>
        <taxon>Coscinodiscophyceae</taxon>
        <taxon>Chaetocerotophycidae</taxon>
        <taxon>Chaetocerotales</taxon>
        <taxon>Chaetocerotaceae</taxon>
        <taxon>Chaetoceros</taxon>
    </lineage>
</organism>
<dbReference type="GO" id="GO:0005634">
    <property type="term" value="C:nucleus"/>
    <property type="evidence" value="ECO:0007669"/>
    <property type="project" value="TreeGrafter"/>
</dbReference>
<dbReference type="Gene3D" id="3.10.20.90">
    <property type="entry name" value="Phosphatidylinositol 3-kinase Catalytic Subunit, Chain A, domain 1"/>
    <property type="match status" value="1"/>
</dbReference>
<dbReference type="Proteomes" id="UP001054902">
    <property type="component" value="Unassembled WGS sequence"/>
</dbReference>
<dbReference type="InterPro" id="IPR002634">
    <property type="entry name" value="BolA"/>
</dbReference>
<comment type="similarity">
    <text evidence="1">Belongs to the BolA/IbaG family.</text>
</comment>
<dbReference type="PANTHER" id="PTHR12735">
    <property type="entry name" value="BOLA-LIKE PROTEIN-RELATED"/>
    <property type="match status" value="1"/>
</dbReference>
<accession>A0AAD3CXY2</accession>
<evidence type="ECO:0000313" key="3">
    <source>
        <dbReference type="Proteomes" id="UP001054902"/>
    </source>
</evidence>
<sequence>MSEVADQVKQVCETNFAPVEFVECIDESDGCGAKLRLTIASDVFDKVPLIQRHRKVQKILNEAGLGMDQIHAITIKAWTIEQYRKKQAA</sequence>
<dbReference type="Pfam" id="PF01722">
    <property type="entry name" value="BolA"/>
    <property type="match status" value="1"/>
</dbReference>
<dbReference type="EMBL" id="BLLK01000047">
    <property type="protein sequence ID" value="GFH53964.1"/>
    <property type="molecule type" value="Genomic_DNA"/>
</dbReference>
<evidence type="ECO:0000256" key="1">
    <source>
        <dbReference type="RuleBase" id="RU003860"/>
    </source>
</evidence>
<dbReference type="PANTHER" id="PTHR12735:SF27">
    <property type="entry name" value="BOLA-LIKE PROTEIN 2"/>
    <property type="match status" value="1"/>
</dbReference>
<dbReference type="GO" id="GO:0051537">
    <property type="term" value="F:2 iron, 2 sulfur cluster binding"/>
    <property type="evidence" value="ECO:0007669"/>
    <property type="project" value="InterPro"/>
</dbReference>
<protein>
    <recommendedName>
        <fullName evidence="4">BolA-like protein</fullName>
    </recommendedName>
</protein>
<evidence type="ECO:0008006" key="4">
    <source>
        <dbReference type="Google" id="ProtNLM"/>
    </source>
</evidence>
<reference evidence="2 3" key="1">
    <citation type="journal article" date="2021" name="Sci. Rep.">
        <title>The genome of the diatom Chaetoceros tenuissimus carries an ancient integrated fragment of an extant virus.</title>
        <authorList>
            <person name="Hongo Y."/>
            <person name="Kimura K."/>
            <person name="Takaki Y."/>
            <person name="Yoshida Y."/>
            <person name="Baba S."/>
            <person name="Kobayashi G."/>
            <person name="Nagasaki K."/>
            <person name="Hano T."/>
            <person name="Tomaru Y."/>
        </authorList>
    </citation>
    <scope>NUCLEOTIDE SEQUENCE [LARGE SCALE GENOMIC DNA]</scope>
    <source>
        <strain evidence="2 3">NIES-3715</strain>
    </source>
</reference>
<evidence type="ECO:0000313" key="2">
    <source>
        <dbReference type="EMBL" id="GFH53964.1"/>
    </source>
</evidence>
<dbReference type="PIRSF" id="PIRSF003113">
    <property type="entry name" value="BolA"/>
    <property type="match status" value="1"/>
</dbReference>
<gene>
    <name evidence="2" type="ORF">CTEN210_10439</name>
</gene>
<proteinExistence type="inferred from homology"/>